<dbReference type="InterPro" id="IPR006047">
    <property type="entry name" value="GH13_cat_dom"/>
</dbReference>
<dbReference type="Proteomes" id="UP000228921">
    <property type="component" value="Unassembled WGS sequence"/>
</dbReference>
<keyword evidence="2" id="KW-0378">Hydrolase</keyword>
<dbReference type="Gene3D" id="3.90.400.10">
    <property type="entry name" value="Oligo-1,6-glucosidase, Domain 2"/>
    <property type="match status" value="1"/>
</dbReference>
<dbReference type="GO" id="GO:0004556">
    <property type="term" value="F:alpha-amylase activity"/>
    <property type="evidence" value="ECO:0007669"/>
    <property type="project" value="TreeGrafter"/>
</dbReference>
<dbReference type="GO" id="GO:0009313">
    <property type="term" value="P:oligosaccharide catabolic process"/>
    <property type="evidence" value="ECO:0007669"/>
    <property type="project" value="TreeGrafter"/>
</dbReference>
<keyword evidence="3" id="KW-0326">Glycosidase</keyword>
<sequence length="540" mass="61987">MFNAPDQLWWQQAVIYQVYPRSFQDTNGDGIGDLEGVLRRLDYLSETLSVDAIWLSPFYPSPDADFGYDITDFKAVDPRLGTLETFDRLLSEIHARRMRLIVDLVVTYTSDQHPWFVEARRSRQSAKRDWFLWADPKPDGAPPNNWLSAFGGSGWEWDAQTGQYYYHSFTKHQPDLNWRNLEVREAMLDVARFWLERGVDGFRVDAAHWILKDPDLRDNPPNTAPRSILARSMGEYDSQLHLYDKGHPDCHEVFRAYRRLIDSYSTPEQPRFAIGEIHIFDWQEWAKYYGAQLDELHMPFNFALVGAPWQPEVVRSVVEGLEGALPRGAWGNYVLGNHDEARLTSRVGEAQARVATLLLLTLRGTPTLYYGDEIGMVNGVLTPEQIRDPWGKHDPTLGRDPARTPMQWDDSPNAGFCPEDVTPWLPVNPDYLTRNVASQSAEPRSMLNFVRHLLRLRQNSRTLQQGAYRTLEGAPQGCYAYYRSTESERLVVALNFTDQARTLRLPSGGRILISTHMDRNERTERDLALRANEGCLIALG</sequence>
<dbReference type="AlphaFoldDB" id="A0A2M8NYT5"/>
<proteinExistence type="inferred from homology"/>
<dbReference type="PANTHER" id="PTHR10357">
    <property type="entry name" value="ALPHA-AMYLASE FAMILY MEMBER"/>
    <property type="match status" value="1"/>
</dbReference>
<dbReference type="InterPro" id="IPR013780">
    <property type="entry name" value="Glyco_hydro_b"/>
</dbReference>
<dbReference type="InterPro" id="IPR045857">
    <property type="entry name" value="O16G_dom_2"/>
</dbReference>
<comment type="similarity">
    <text evidence="1">Belongs to the glycosyl hydrolase 13 family.</text>
</comment>
<dbReference type="SUPFAM" id="SSF51011">
    <property type="entry name" value="Glycosyl hydrolase domain"/>
    <property type="match status" value="1"/>
</dbReference>
<dbReference type="SUPFAM" id="SSF51445">
    <property type="entry name" value="(Trans)glycosidases"/>
    <property type="match status" value="1"/>
</dbReference>
<dbReference type="EMBL" id="PGTK01000010">
    <property type="protein sequence ID" value="PJF30452.1"/>
    <property type="molecule type" value="Genomic_DNA"/>
</dbReference>
<protein>
    <submittedName>
        <fullName evidence="5">Alpha-amylase</fullName>
    </submittedName>
</protein>
<dbReference type="Pfam" id="PF00128">
    <property type="entry name" value="Alpha-amylase"/>
    <property type="match status" value="1"/>
</dbReference>
<evidence type="ECO:0000259" key="4">
    <source>
        <dbReference type="SMART" id="SM00642"/>
    </source>
</evidence>
<gene>
    <name evidence="5" type="ORF">CUN51_07725</name>
</gene>
<dbReference type="FunFam" id="3.90.400.10:FF:000002">
    <property type="entry name" value="Sucrose isomerase"/>
    <property type="match status" value="1"/>
</dbReference>
<dbReference type="Gene3D" id="2.60.40.1180">
    <property type="entry name" value="Golgi alpha-mannosidase II"/>
    <property type="match status" value="1"/>
</dbReference>
<organism evidence="5 6">
    <name type="scientific">Candidatus Thermofonsia Clade 1 bacterium</name>
    <dbReference type="NCBI Taxonomy" id="2364210"/>
    <lineage>
        <taxon>Bacteria</taxon>
        <taxon>Bacillati</taxon>
        <taxon>Chloroflexota</taxon>
        <taxon>Candidatus Thermofontia</taxon>
        <taxon>Candidatus Thermofonsia Clade 1</taxon>
    </lineage>
</organism>
<evidence type="ECO:0000313" key="5">
    <source>
        <dbReference type="EMBL" id="PJF30452.1"/>
    </source>
</evidence>
<evidence type="ECO:0000256" key="2">
    <source>
        <dbReference type="ARBA" id="ARBA00022801"/>
    </source>
</evidence>
<dbReference type="InterPro" id="IPR017853">
    <property type="entry name" value="GH"/>
</dbReference>
<evidence type="ECO:0000256" key="1">
    <source>
        <dbReference type="ARBA" id="ARBA00008061"/>
    </source>
</evidence>
<name>A0A2M8NYT5_9CHLR</name>
<accession>A0A2M8NYT5</accession>
<dbReference type="Gene3D" id="3.20.20.80">
    <property type="entry name" value="Glycosidases"/>
    <property type="match status" value="1"/>
</dbReference>
<dbReference type="PANTHER" id="PTHR10357:SF179">
    <property type="entry name" value="NEUTRAL AND BASIC AMINO ACID TRANSPORT PROTEIN RBAT"/>
    <property type="match status" value="1"/>
</dbReference>
<feature type="domain" description="Glycosyl hydrolase family 13 catalytic" evidence="4">
    <location>
        <begin position="17"/>
        <end position="403"/>
    </location>
</feature>
<evidence type="ECO:0000256" key="3">
    <source>
        <dbReference type="ARBA" id="ARBA00023295"/>
    </source>
</evidence>
<reference evidence="5 6" key="1">
    <citation type="submission" date="2017-11" db="EMBL/GenBank/DDBJ databases">
        <title>Evolution of Phototrophy in the Chloroflexi Phylum Driven by Horizontal Gene Transfer.</title>
        <authorList>
            <person name="Ward L.M."/>
            <person name="Hemp J."/>
            <person name="Shih P.M."/>
            <person name="Mcglynn S.E."/>
            <person name="Fischer W."/>
        </authorList>
    </citation>
    <scope>NUCLEOTIDE SEQUENCE [LARGE SCALE GENOMIC DNA]</scope>
    <source>
        <strain evidence="5">CP2_2F</strain>
    </source>
</reference>
<evidence type="ECO:0000313" key="6">
    <source>
        <dbReference type="Proteomes" id="UP000228921"/>
    </source>
</evidence>
<dbReference type="SMART" id="SM00642">
    <property type="entry name" value="Aamy"/>
    <property type="match status" value="1"/>
</dbReference>
<comment type="caution">
    <text evidence="5">The sequence shown here is derived from an EMBL/GenBank/DDBJ whole genome shotgun (WGS) entry which is preliminary data.</text>
</comment>